<dbReference type="InterPro" id="IPR011330">
    <property type="entry name" value="Glyco_hydro/deAcase_b/a-brl"/>
</dbReference>
<dbReference type="GO" id="GO:0046872">
    <property type="term" value="F:metal ion binding"/>
    <property type="evidence" value="ECO:0007669"/>
    <property type="project" value="UniProtKB-KW"/>
</dbReference>
<protein>
    <submittedName>
        <fullName evidence="4">Polysaccharide deacetylase</fullName>
    </submittedName>
</protein>
<dbReference type="InterPro" id="IPR050248">
    <property type="entry name" value="Polysacc_deacetylase_ArnD"/>
</dbReference>
<dbReference type="GO" id="GO:0016810">
    <property type="term" value="F:hydrolase activity, acting on carbon-nitrogen (but not peptide) bonds"/>
    <property type="evidence" value="ECO:0007669"/>
    <property type="project" value="InterPro"/>
</dbReference>
<dbReference type="GO" id="GO:0005975">
    <property type="term" value="P:carbohydrate metabolic process"/>
    <property type="evidence" value="ECO:0007669"/>
    <property type="project" value="InterPro"/>
</dbReference>
<dbReference type="EMBL" id="MIGZ01000105">
    <property type="protein sequence ID" value="ODQ90596.1"/>
    <property type="molecule type" value="Genomic_DNA"/>
</dbReference>
<reference evidence="5" key="1">
    <citation type="submission" date="2016-09" db="EMBL/GenBank/DDBJ databases">
        <authorList>
            <person name="Greninger A.L."/>
            <person name="Jerome K.R."/>
            <person name="Mcnair B."/>
            <person name="Wallis C."/>
            <person name="Fang F."/>
        </authorList>
    </citation>
    <scope>NUCLEOTIDE SEQUENCE [LARGE SCALE GENOMIC DNA]</scope>
    <source>
        <strain evidence="5">M7</strain>
    </source>
</reference>
<gene>
    <name evidence="4" type="ORF">BHQ17_17245</name>
</gene>
<organism evidence="4 5">
    <name type="scientific">Mycolicibacterium holsaticum</name>
    <dbReference type="NCBI Taxonomy" id="152142"/>
    <lineage>
        <taxon>Bacteria</taxon>
        <taxon>Bacillati</taxon>
        <taxon>Actinomycetota</taxon>
        <taxon>Actinomycetes</taxon>
        <taxon>Mycobacteriales</taxon>
        <taxon>Mycobacteriaceae</taxon>
        <taxon>Mycolicibacterium</taxon>
    </lineage>
</organism>
<name>A0A1E3RL35_9MYCO</name>
<feature type="domain" description="NodB homology" evidence="3">
    <location>
        <begin position="87"/>
        <end position="278"/>
    </location>
</feature>
<dbReference type="GO" id="GO:0016020">
    <property type="term" value="C:membrane"/>
    <property type="evidence" value="ECO:0007669"/>
    <property type="project" value="TreeGrafter"/>
</dbReference>
<dbReference type="InterPro" id="IPR002509">
    <property type="entry name" value="NODB_dom"/>
</dbReference>
<dbReference type="Pfam" id="PF01522">
    <property type="entry name" value="Polysacc_deac_1"/>
    <property type="match status" value="1"/>
</dbReference>
<dbReference type="OrthoDB" id="9763050at2"/>
<evidence type="ECO:0000313" key="4">
    <source>
        <dbReference type="EMBL" id="ODQ90596.1"/>
    </source>
</evidence>
<evidence type="ECO:0000259" key="3">
    <source>
        <dbReference type="PROSITE" id="PS51677"/>
    </source>
</evidence>
<accession>A0A1E3RL35</accession>
<evidence type="ECO:0000313" key="5">
    <source>
        <dbReference type="Proteomes" id="UP000094243"/>
    </source>
</evidence>
<dbReference type="PANTHER" id="PTHR10587">
    <property type="entry name" value="GLYCOSYL TRANSFERASE-RELATED"/>
    <property type="match status" value="1"/>
</dbReference>
<keyword evidence="5" id="KW-1185">Reference proteome</keyword>
<dbReference type="SUPFAM" id="SSF88713">
    <property type="entry name" value="Glycoside hydrolase/deacetylase"/>
    <property type="match status" value="1"/>
</dbReference>
<dbReference type="RefSeq" id="WP_069406367.1">
    <property type="nucleotide sequence ID" value="NZ_MIGZ01000105.1"/>
</dbReference>
<dbReference type="CDD" id="cd10917">
    <property type="entry name" value="CE4_NodB_like_6s_7s"/>
    <property type="match status" value="1"/>
</dbReference>
<sequence length="278" mass="30297">MGGRYRIPGAGAELNRRHFIAALSVASLGAVGISRCSFTGRSQVAGAAAEAPVPAAAVPAALLPPPPPAARIPLAPGVLSNLPGGGDLLALTVDDGVSSDVVRAYTQLAKDTGLRLTYFVNGVYRSWTEHAELLRPLVDDGQIQLANHTWRHPDLTKMPLTEVAEEFRHNHDFLWKTYGIDARPYFRPPYGAHNPHVDTVAADLGYTVDTLWSGTLEDHVWIPASEVVKMAERYFHPQAIVIGHLNHEPVTQVYGQLVDIIRARKLRTVTLNDVFLTP</sequence>
<dbReference type="PANTHER" id="PTHR10587:SF133">
    <property type="entry name" value="CHITIN DEACETYLASE 1-RELATED"/>
    <property type="match status" value="1"/>
</dbReference>
<keyword evidence="2" id="KW-0378">Hydrolase</keyword>
<dbReference type="Gene3D" id="3.20.20.370">
    <property type="entry name" value="Glycoside hydrolase/deacetylase"/>
    <property type="match status" value="1"/>
</dbReference>
<evidence type="ECO:0000256" key="1">
    <source>
        <dbReference type="ARBA" id="ARBA00022723"/>
    </source>
</evidence>
<proteinExistence type="predicted"/>
<dbReference type="PROSITE" id="PS51677">
    <property type="entry name" value="NODB"/>
    <property type="match status" value="1"/>
</dbReference>
<dbReference type="Proteomes" id="UP000094243">
    <property type="component" value="Unassembled WGS sequence"/>
</dbReference>
<comment type="caution">
    <text evidence="4">The sequence shown here is derived from an EMBL/GenBank/DDBJ whole genome shotgun (WGS) entry which is preliminary data.</text>
</comment>
<dbReference type="AlphaFoldDB" id="A0A1E3RL35"/>
<evidence type="ECO:0000256" key="2">
    <source>
        <dbReference type="ARBA" id="ARBA00022801"/>
    </source>
</evidence>
<keyword evidence="1" id="KW-0479">Metal-binding</keyword>